<reference evidence="3" key="1">
    <citation type="submission" date="2020-02" db="EMBL/GenBank/DDBJ databases">
        <authorList>
            <person name="Palmer J.M."/>
        </authorList>
    </citation>
    <scope>NUCLEOTIDE SEQUENCE</scope>
    <source>
        <strain evidence="3">EPUS1.4</strain>
        <tissue evidence="3">Thallus</tissue>
    </source>
</reference>
<evidence type="ECO:0000313" key="4">
    <source>
        <dbReference type="Proteomes" id="UP000606974"/>
    </source>
</evidence>
<dbReference type="AlphaFoldDB" id="A0A8H7AQH1"/>
<evidence type="ECO:0000313" key="3">
    <source>
        <dbReference type="EMBL" id="KAF7511102.1"/>
    </source>
</evidence>
<keyword evidence="1" id="KW-0677">Repeat</keyword>
<gene>
    <name evidence="3" type="ORF">GJ744_005333</name>
</gene>
<dbReference type="OrthoDB" id="163438at2759"/>
<feature type="domain" description="Nephrocystin 3-like N-terminal" evidence="2">
    <location>
        <begin position="38"/>
        <end position="154"/>
    </location>
</feature>
<dbReference type="SUPFAM" id="SSF52540">
    <property type="entry name" value="P-loop containing nucleoside triphosphate hydrolases"/>
    <property type="match status" value="1"/>
</dbReference>
<accession>A0A8H7AQH1</accession>
<dbReference type="PANTHER" id="PTHR10039">
    <property type="entry name" value="AMELOGENIN"/>
    <property type="match status" value="1"/>
</dbReference>
<name>A0A8H7AQH1_9EURO</name>
<evidence type="ECO:0000256" key="1">
    <source>
        <dbReference type="ARBA" id="ARBA00022737"/>
    </source>
</evidence>
<proteinExistence type="predicted"/>
<evidence type="ECO:0000259" key="2">
    <source>
        <dbReference type="Pfam" id="PF24883"/>
    </source>
</evidence>
<dbReference type="Gene3D" id="3.40.50.300">
    <property type="entry name" value="P-loop containing nucleotide triphosphate hydrolases"/>
    <property type="match status" value="1"/>
</dbReference>
<dbReference type="InterPro" id="IPR027417">
    <property type="entry name" value="P-loop_NTPase"/>
</dbReference>
<dbReference type="EMBL" id="JAACFV010000023">
    <property type="protein sequence ID" value="KAF7511102.1"/>
    <property type="molecule type" value="Genomic_DNA"/>
</dbReference>
<dbReference type="InterPro" id="IPR056884">
    <property type="entry name" value="NPHP3-like_N"/>
</dbReference>
<protein>
    <recommendedName>
        <fullName evidence="2">Nephrocystin 3-like N-terminal domain-containing protein</fullName>
    </recommendedName>
</protein>
<organism evidence="3 4">
    <name type="scientific">Endocarpon pusillum</name>
    <dbReference type="NCBI Taxonomy" id="364733"/>
    <lineage>
        <taxon>Eukaryota</taxon>
        <taxon>Fungi</taxon>
        <taxon>Dikarya</taxon>
        <taxon>Ascomycota</taxon>
        <taxon>Pezizomycotina</taxon>
        <taxon>Eurotiomycetes</taxon>
        <taxon>Chaetothyriomycetidae</taxon>
        <taxon>Verrucariales</taxon>
        <taxon>Verrucariaceae</taxon>
        <taxon>Endocarpon</taxon>
    </lineage>
</organism>
<comment type="caution">
    <text evidence="3">The sequence shown here is derived from an EMBL/GenBank/DDBJ whole genome shotgun (WGS) entry which is preliminary data.</text>
</comment>
<keyword evidence="4" id="KW-1185">Reference proteome</keyword>
<dbReference type="Proteomes" id="UP000606974">
    <property type="component" value="Unassembled WGS sequence"/>
</dbReference>
<sequence>MEQARRQVEHIAKINRWLNPANTHDDQQSHLAGIMPDSCNWVVSEPMLTALLSSSGSSTIIIQGLPGSGKTMVMSFLVDYMSTNVDSKVLFFFCKANEPEKHDALQVLRTLAWELLQLLPDFYDNLEPWYSESGRIILDSYSELQQMCQHYLRRCYRSTDPKIPKLIHIIAFSLAADAHIHLH</sequence>
<dbReference type="Pfam" id="PF24883">
    <property type="entry name" value="NPHP3_N"/>
    <property type="match status" value="1"/>
</dbReference>